<reference evidence="2" key="1">
    <citation type="journal article" date="2014" name="Front. Microbiol.">
        <title>High frequency of phylogenetically diverse reductive dehalogenase-homologous genes in deep subseafloor sedimentary metagenomes.</title>
        <authorList>
            <person name="Kawai M."/>
            <person name="Futagami T."/>
            <person name="Toyoda A."/>
            <person name="Takaki Y."/>
            <person name="Nishi S."/>
            <person name="Hori S."/>
            <person name="Arai W."/>
            <person name="Tsubouchi T."/>
            <person name="Morono Y."/>
            <person name="Uchiyama I."/>
            <person name="Ito T."/>
            <person name="Fujiyama A."/>
            <person name="Inagaki F."/>
            <person name="Takami H."/>
        </authorList>
    </citation>
    <scope>NUCLEOTIDE SEQUENCE</scope>
    <source>
        <strain evidence="2">Expedition CK06-06</strain>
    </source>
</reference>
<proteinExistence type="predicted"/>
<sequence length="53" mass="5352">MNGNVGFALLLSALAGLSTTLGSLLGILVRKPGPRFMAATLGFSAGVMILVSF</sequence>
<keyword evidence="1" id="KW-0812">Transmembrane</keyword>
<feature type="non-terminal residue" evidence="2">
    <location>
        <position position="53"/>
    </location>
</feature>
<comment type="caution">
    <text evidence="2">The sequence shown here is derived from an EMBL/GenBank/DDBJ whole genome shotgun (WGS) entry which is preliminary data.</text>
</comment>
<accession>X0X954</accession>
<evidence type="ECO:0000313" key="2">
    <source>
        <dbReference type="EMBL" id="GAG33208.1"/>
    </source>
</evidence>
<protein>
    <recommendedName>
        <fullName evidence="3">Zinc/iron permease</fullName>
    </recommendedName>
</protein>
<organism evidence="2">
    <name type="scientific">marine sediment metagenome</name>
    <dbReference type="NCBI Taxonomy" id="412755"/>
    <lineage>
        <taxon>unclassified sequences</taxon>
        <taxon>metagenomes</taxon>
        <taxon>ecological metagenomes</taxon>
    </lineage>
</organism>
<evidence type="ECO:0000256" key="1">
    <source>
        <dbReference type="SAM" id="Phobius"/>
    </source>
</evidence>
<feature type="transmembrane region" description="Helical" evidence="1">
    <location>
        <begin position="6"/>
        <end position="29"/>
    </location>
</feature>
<feature type="transmembrane region" description="Helical" evidence="1">
    <location>
        <begin position="36"/>
        <end position="52"/>
    </location>
</feature>
<name>X0X954_9ZZZZ</name>
<dbReference type="AlphaFoldDB" id="X0X954"/>
<keyword evidence="1" id="KW-1133">Transmembrane helix</keyword>
<keyword evidence="1" id="KW-0472">Membrane</keyword>
<dbReference type="EMBL" id="BARS01048129">
    <property type="protein sequence ID" value="GAG33208.1"/>
    <property type="molecule type" value="Genomic_DNA"/>
</dbReference>
<evidence type="ECO:0008006" key="3">
    <source>
        <dbReference type="Google" id="ProtNLM"/>
    </source>
</evidence>
<gene>
    <name evidence="2" type="ORF">S01H1_72196</name>
</gene>